<dbReference type="PROSITE" id="PS00455">
    <property type="entry name" value="AMP_BINDING"/>
    <property type="match status" value="1"/>
</dbReference>
<dbReference type="Gene3D" id="3.30.300.30">
    <property type="match status" value="1"/>
</dbReference>
<dbReference type="EMBL" id="CP006644">
    <property type="protein sequence ID" value="AHE55027.1"/>
    <property type="molecule type" value="Genomic_DNA"/>
</dbReference>
<dbReference type="PANTHER" id="PTHR43767">
    <property type="entry name" value="LONG-CHAIN-FATTY-ACID--COA LIGASE"/>
    <property type="match status" value="1"/>
</dbReference>
<evidence type="ECO:0008006" key="5">
    <source>
        <dbReference type="Google" id="ProtNLM"/>
    </source>
</evidence>
<protein>
    <recommendedName>
        <fullName evidence="5">AMP-dependent synthetase</fullName>
    </recommendedName>
</protein>
<dbReference type="InterPro" id="IPR020459">
    <property type="entry name" value="AMP-binding"/>
</dbReference>
<gene>
    <name evidence="3" type="ORF">NX02_16745</name>
</gene>
<dbReference type="eggNOG" id="COG0318">
    <property type="taxonomic scope" value="Bacteria"/>
</dbReference>
<sequence length="526" mass="56332">MNPLATTLHELFADNLQHRADKIFLIDADREARYAEVATEVDRVAAHLSAIGILPGDRVVVQVRKGVREVAAMLGVAKIGAVVVNVNTVWTIDQIQFVTEDSGARALIVEPAMARALTAAAIGSATPLPPLLVTGNGGGVAGAQAWDALSHPLNTPSTHRLDTDLAAIIYTSGSTGKPKGVMLSHRNILAGARSVARYLKLGENDRLLSVLPYSFDYGFNQLTTMMLVGGTVVHQPVTLATEVARALQKHRITGFAAVPPLWIQLARLLEASPMDFPDLRFVTNSGGKIPQSVLERMPDLFPGTDIVLMYGLTEAFRSTYLEPHRFHAKMGSIGRAIPGSEIYVIKAGIGIAGPGEQGELVHRGPLVSLGYWNRPEATAEKIRPCPELAALIGDEPVVYSGDVVRVDADGDLWFVSRNDALIKASGFRISPEEVEDLVHRSALAADVVAFGVADDVLGQCVHIAVTLLPGATSEALMAHCRQVMPAYMIPRQIHVWGDAMPRTASGKLARPDVVRRCAAAPAAIQL</sequence>
<accession>W0AET7</accession>
<dbReference type="KEGG" id="ssan:NX02_16745"/>
<dbReference type="PATRIC" id="fig|1123269.5.peg.3280"/>
<evidence type="ECO:0000313" key="4">
    <source>
        <dbReference type="Proteomes" id="UP000018851"/>
    </source>
</evidence>
<dbReference type="PANTHER" id="PTHR43767:SF1">
    <property type="entry name" value="NONRIBOSOMAL PEPTIDE SYNTHASE PES1 (EUROFUNG)-RELATED"/>
    <property type="match status" value="1"/>
</dbReference>
<dbReference type="Pfam" id="PF13193">
    <property type="entry name" value="AMP-binding_C"/>
    <property type="match status" value="1"/>
</dbReference>
<dbReference type="Gene3D" id="3.40.50.12780">
    <property type="entry name" value="N-terminal domain of ligase-like"/>
    <property type="match status" value="1"/>
</dbReference>
<dbReference type="RefSeq" id="WP_025293217.1">
    <property type="nucleotide sequence ID" value="NZ_CP006644.1"/>
</dbReference>
<dbReference type="STRING" id="1123269.NX02_16745"/>
<dbReference type="Pfam" id="PF00501">
    <property type="entry name" value="AMP-binding"/>
    <property type="match status" value="1"/>
</dbReference>
<proteinExistence type="predicted"/>
<evidence type="ECO:0000313" key="3">
    <source>
        <dbReference type="EMBL" id="AHE55027.1"/>
    </source>
</evidence>
<dbReference type="InterPro" id="IPR020845">
    <property type="entry name" value="AMP-binding_CS"/>
</dbReference>
<dbReference type="InterPro" id="IPR050237">
    <property type="entry name" value="ATP-dep_AMP-bd_enzyme"/>
</dbReference>
<dbReference type="InterPro" id="IPR042099">
    <property type="entry name" value="ANL_N_sf"/>
</dbReference>
<keyword evidence="4" id="KW-1185">Reference proteome</keyword>
<dbReference type="InterPro" id="IPR025110">
    <property type="entry name" value="AMP-bd_C"/>
</dbReference>
<dbReference type="AlphaFoldDB" id="W0AET7"/>
<evidence type="ECO:0000259" key="2">
    <source>
        <dbReference type="Pfam" id="PF13193"/>
    </source>
</evidence>
<dbReference type="OrthoDB" id="9803968at2"/>
<dbReference type="SUPFAM" id="SSF56801">
    <property type="entry name" value="Acetyl-CoA synthetase-like"/>
    <property type="match status" value="1"/>
</dbReference>
<name>W0AET7_9SPHN</name>
<dbReference type="InterPro" id="IPR000873">
    <property type="entry name" value="AMP-dep_synth/lig_dom"/>
</dbReference>
<dbReference type="PRINTS" id="PR00154">
    <property type="entry name" value="AMPBINDING"/>
</dbReference>
<feature type="domain" description="AMP-binding enzyme C-terminal" evidence="2">
    <location>
        <begin position="433"/>
        <end position="507"/>
    </location>
</feature>
<dbReference type="Proteomes" id="UP000018851">
    <property type="component" value="Chromosome"/>
</dbReference>
<dbReference type="HOGENOM" id="CLU_000022_59_0_5"/>
<dbReference type="InterPro" id="IPR045851">
    <property type="entry name" value="AMP-bd_C_sf"/>
</dbReference>
<feature type="domain" description="AMP-dependent synthetase/ligase" evidence="1">
    <location>
        <begin position="13"/>
        <end position="372"/>
    </location>
</feature>
<dbReference type="GO" id="GO:0016878">
    <property type="term" value="F:acid-thiol ligase activity"/>
    <property type="evidence" value="ECO:0007669"/>
    <property type="project" value="UniProtKB-ARBA"/>
</dbReference>
<evidence type="ECO:0000259" key="1">
    <source>
        <dbReference type="Pfam" id="PF00501"/>
    </source>
</evidence>
<organism evidence="3 4">
    <name type="scientific">Sphingomonas sanxanigenens DSM 19645 = NX02</name>
    <dbReference type="NCBI Taxonomy" id="1123269"/>
    <lineage>
        <taxon>Bacteria</taxon>
        <taxon>Pseudomonadati</taxon>
        <taxon>Pseudomonadota</taxon>
        <taxon>Alphaproteobacteria</taxon>
        <taxon>Sphingomonadales</taxon>
        <taxon>Sphingomonadaceae</taxon>
        <taxon>Sphingomonas</taxon>
    </lineage>
</organism>
<reference evidence="3 4" key="1">
    <citation type="submission" date="2013-07" db="EMBL/GenBank/DDBJ databases">
        <title>Completed genome of Sphingomonas sanxanigenens NX02.</title>
        <authorList>
            <person name="Ma T."/>
            <person name="Huang H."/>
            <person name="Wu M."/>
            <person name="Li X."/>
            <person name="Li G."/>
        </authorList>
    </citation>
    <scope>NUCLEOTIDE SEQUENCE [LARGE SCALE GENOMIC DNA]</scope>
    <source>
        <strain evidence="3 4">NX02</strain>
    </source>
</reference>